<dbReference type="OrthoDB" id="3358017at2759"/>
<dbReference type="VEuPathDB" id="FungiDB:ASPVEDRAFT_877774"/>
<dbReference type="Proteomes" id="UP000184073">
    <property type="component" value="Unassembled WGS sequence"/>
</dbReference>
<feature type="transmembrane region" description="Helical" evidence="5">
    <location>
        <begin position="119"/>
        <end position="143"/>
    </location>
</feature>
<evidence type="ECO:0000256" key="4">
    <source>
        <dbReference type="ARBA" id="ARBA00023136"/>
    </source>
</evidence>
<keyword evidence="4 5" id="KW-0472">Membrane</keyword>
<name>A0A1L9Q1V0_ASPVE</name>
<feature type="transmembrane region" description="Helical" evidence="5">
    <location>
        <begin position="155"/>
        <end position="179"/>
    </location>
</feature>
<dbReference type="RefSeq" id="XP_040673481.1">
    <property type="nucleotide sequence ID" value="XM_040818154.1"/>
</dbReference>
<dbReference type="PANTHER" id="PTHR31465:SF1">
    <property type="entry name" value="PROTEIN RTA1-RELATED"/>
    <property type="match status" value="1"/>
</dbReference>
<feature type="transmembrane region" description="Helical" evidence="5">
    <location>
        <begin position="200"/>
        <end position="219"/>
    </location>
</feature>
<dbReference type="EMBL" id="KV878137">
    <property type="protein sequence ID" value="OJJ07719.1"/>
    <property type="molecule type" value="Genomic_DNA"/>
</dbReference>
<evidence type="ECO:0000256" key="3">
    <source>
        <dbReference type="ARBA" id="ARBA00022989"/>
    </source>
</evidence>
<feature type="transmembrane region" description="Helical" evidence="5">
    <location>
        <begin position="234"/>
        <end position="254"/>
    </location>
</feature>
<keyword evidence="3 5" id="KW-1133">Transmembrane helix</keyword>
<dbReference type="AlphaFoldDB" id="A0A1L9Q1V0"/>
<keyword evidence="2 5" id="KW-0812">Transmembrane</keyword>
<dbReference type="GeneID" id="63733665"/>
<dbReference type="GO" id="GO:0016020">
    <property type="term" value="C:membrane"/>
    <property type="evidence" value="ECO:0007669"/>
    <property type="project" value="UniProtKB-SubCell"/>
</dbReference>
<dbReference type="PANTHER" id="PTHR31465">
    <property type="entry name" value="PROTEIN RTA1-RELATED"/>
    <property type="match status" value="1"/>
</dbReference>
<dbReference type="STRING" id="1036611.A0A1L9Q1V0"/>
<protein>
    <recommendedName>
        <fullName evidence="8">RTA1 domain protein</fullName>
    </recommendedName>
</protein>
<reference evidence="7" key="1">
    <citation type="journal article" date="2017" name="Genome Biol.">
        <title>Comparative genomics reveals high biological diversity and specific adaptations in the industrially and medically important fungal genus Aspergillus.</title>
        <authorList>
            <person name="de Vries R.P."/>
            <person name="Riley R."/>
            <person name="Wiebenga A."/>
            <person name="Aguilar-Osorio G."/>
            <person name="Amillis S."/>
            <person name="Uchima C.A."/>
            <person name="Anderluh G."/>
            <person name="Asadollahi M."/>
            <person name="Askin M."/>
            <person name="Barry K."/>
            <person name="Battaglia E."/>
            <person name="Bayram O."/>
            <person name="Benocci T."/>
            <person name="Braus-Stromeyer S.A."/>
            <person name="Caldana C."/>
            <person name="Canovas D."/>
            <person name="Cerqueira G.C."/>
            <person name="Chen F."/>
            <person name="Chen W."/>
            <person name="Choi C."/>
            <person name="Clum A."/>
            <person name="Dos Santos R.A."/>
            <person name="Damasio A.R."/>
            <person name="Diallinas G."/>
            <person name="Emri T."/>
            <person name="Fekete E."/>
            <person name="Flipphi M."/>
            <person name="Freyberg S."/>
            <person name="Gallo A."/>
            <person name="Gournas C."/>
            <person name="Habgood R."/>
            <person name="Hainaut M."/>
            <person name="Harispe M.L."/>
            <person name="Henrissat B."/>
            <person name="Hilden K.S."/>
            <person name="Hope R."/>
            <person name="Hossain A."/>
            <person name="Karabika E."/>
            <person name="Karaffa L."/>
            <person name="Karanyi Z."/>
            <person name="Krasevec N."/>
            <person name="Kuo A."/>
            <person name="Kusch H."/>
            <person name="LaButti K."/>
            <person name="Lagendijk E.L."/>
            <person name="Lapidus A."/>
            <person name="Levasseur A."/>
            <person name="Lindquist E."/>
            <person name="Lipzen A."/>
            <person name="Logrieco A.F."/>
            <person name="MacCabe A."/>
            <person name="Maekelae M.R."/>
            <person name="Malavazi I."/>
            <person name="Melin P."/>
            <person name="Meyer V."/>
            <person name="Mielnichuk N."/>
            <person name="Miskei M."/>
            <person name="Molnar A.P."/>
            <person name="Mule G."/>
            <person name="Ngan C.Y."/>
            <person name="Orejas M."/>
            <person name="Orosz E."/>
            <person name="Ouedraogo J.P."/>
            <person name="Overkamp K.M."/>
            <person name="Park H.-S."/>
            <person name="Perrone G."/>
            <person name="Piumi F."/>
            <person name="Punt P.J."/>
            <person name="Ram A.F."/>
            <person name="Ramon A."/>
            <person name="Rauscher S."/>
            <person name="Record E."/>
            <person name="Riano-Pachon D.M."/>
            <person name="Robert V."/>
            <person name="Roehrig J."/>
            <person name="Ruller R."/>
            <person name="Salamov A."/>
            <person name="Salih N.S."/>
            <person name="Samson R.A."/>
            <person name="Sandor E."/>
            <person name="Sanguinetti M."/>
            <person name="Schuetze T."/>
            <person name="Sepcic K."/>
            <person name="Shelest E."/>
            <person name="Sherlock G."/>
            <person name="Sophianopoulou V."/>
            <person name="Squina F.M."/>
            <person name="Sun H."/>
            <person name="Susca A."/>
            <person name="Todd R.B."/>
            <person name="Tsang A."/>
            <person name="Unkles S.E."/>
            <person name="van de Wiele N."/>
            <person name="van Rossen-Uffink D."/>
            <person name="Oliveira J.V."/>
            <person name="Vesth T.C."/>
            <person name="Visser J."/>
            <person name="Yu J.-H."/>
            <person name="Zhou M."/>
            <person name="Andersen M.R."/>
            <person name="Archer D.B."/>
            <person name="Baker S.E."/>
            <person name="Benoit I."/>
            <person name="Brakhage A.A."/>
            <person name="Braus G.H."/>
            <person name="Fischer R."/>
            <person name="Frisvad J.C."/>
            <person name="Goldman G.H."/>
            <person name="Houbraken J."/>
            <person name="Oakley B."/>
            <person name="Pocsi I."/>
            <person name="Scazzocchio C."/>
            <person name="Seiboth B."/>
            <person name="vanKuyk P.A."/>
            <person name="Wortman J."/>
            <person name="Dyer P.S."/>
            <person name="Grigoriev I.V."/>
        </authorList>
    </citation>
    <scope>NUCLEOTIDE SEQUENCE [LARGE SCALE GENOMIC DNA]</scope>
    <source>
        <strain evidence="7">CBS 583.65</strain>
    </source>
</reference>
<keyword evidence="7" id="KW-1185">Reference proteome</keyword>
<sequence length="286" mass="32166">MSAVDFQLYRYDPSVGAAVFFVILFILGSGVHTYQMIPTRTWFFIPFVVGGHLEWIGYIGRAMSGTEERPFFSLGPYILQTLLLLIAPTLYAASIYMALGRIVLATDGEAYCWIRRKWLTKIFLLGDIISFIMQGAGGGIMTSGTLSAVTTGENIIIAGLVVQLIFFSVFMYTSVRFHLRMRKGLSRKLLHTQPPWERHIHALYAGSLLIFVRCAFRLVEYAQGNDGYLVSHEAYLYIFDALLMALTMAVFAWVHPSEINTIINPGNKVVRGVIWIVPAMGERLAY</sequence>
<evidence type="ECO:0000313" key="7">
    <source>
        <dbReference type="Proteomes" id="UP000184073"/>
    </source>
</evidence>
<feature type="transmembrane region" description="Helical" evidence="5">
    <location>
        <begin position="78"/>
        <end position="99"/>
    </location>
</feature>
<gene>
    <name evidence="6" type="ORF">ASPVEDRAFT_877774</name>
</gene>
<dbReference type="InterPro" id="IPR007568">
    <property type="entry name" value="RTA1"/>
</dbReference>
<organism evidence="6 7">
    <name type="scientific">Aspergillus versicolor CBS 583.65</name>
    <dbReference type="NCBI Taxonomy" id="1036611"/>
    <lineage>
        <taxon>Eukaryota</taxon>
        <taxon>Fungi</taxon>
        <taxon>Dikarya</taxon>
        <taxon>Ascomycota</taxon>
        <taxon>Pezizomycotina</taxon>
        <taxon>Eurotiomycetes</taxon>
        <taxon>Eurotiomycetidae</taxon>
        <taxon>Eurotiales</taxon>
        <taxon>Aspergillaceae</taxon>
        <taxon>Aspergillus</taxon>
        <taxon>Aspergillus subgen. Nidulantes</taxon>
    </lineage>
</organism>
<proteinExistence type="predicted"/>
<evidence type="ECO:0000256" key="5">
    <source>
        <dbReference type="SAM" id="Phobius"/>
    </source>
</evidence>
<accession>A0A1L9Q1V0</accession>
<feature type="transmembrane region" description="Helical" evidence="5">
    <location>
        <begin position="41"/>
        <end position="58"/>
    </location>
</feature>
<feature type="transmembrane region" description="Helical" evidence="5">
    <location>
        <begin position="15"/>
        <end position="34"/>
    </location>
</feature>
<dbReference type="Pfam" id="PF04479">
    <property type="entry name" value="RTA1"/>
    <property type="match status" value="1"/>
</dbReference>
<evidence type="ECO:0000313" key="6">
    <source>
        <dbReference type="EMBL" id="OJJ07719.1"/>
    </source>
</evidence>
<evidence type="ECO:0000256" key="1">
    <source>
        <dbReference type="ARBA" id="ARBA00004141"/>
    </source>
</evidence>
<evidence type="ECO:0008006" key="8">
    <source>
        <dbReference type="Google" id="ProtNLM"/>
    </source>
</evidence>
<evidence type="ECO:0000256" key="2">
    <source>
        <dbReference type="ARBA" id="ARBA00022692"/>
    </source>
</evidence>
<comment type="subcellular location">
    <subcellularLocation>
        <location evidence="1">Membrane</location>
        <topology evidence="1">Multi-pass membrane protein</topology>
    </subcellularLocation>
</comment>